<name>A0A4Y2UV19_ARAVE</name>
<proteinExistence type="predicted"/>
<comment type="caution">
    <text evidence="2">The sequence shown here is derived from an EMBL/GenBank/DDBJ whole genome shotgun (WGS) entry which is preliminary data.</text>
</comment>
<dbReference type="PRINTS" id="PR00888">
    <property type="entry name" value="SM22CALPONIN"/>
</dbReference>
<dbReference type="InterPro" id="IPR050606">
    <property type="entry name" value="Calponin-like"/>
</dbReference>
<dbReference type="Gene3D" id="1.10.418.10">
    <property type="entry name" value="Calponin-like domain"/>
    <property type="match status" value="1"/>
</dbReference>
<dbReference type="InterPro" id="IPR036872">
    <property type="entry name" value="CH_dom_sf"/>
</dbReference>
<dbReference type="Pfam" id="PF00307">
    <property type="entry name" value="CH"/>
    <property type="match status" value="1"/>
</dbReference>
<dbReference type="PANTHER" id="PTHR47385:SF24">
    <property type="entry name" value="MUSCLE-SPECIFIC PROTEIN 20"/>
    <property type="match status" value="1"/>
</dbReference>
<evidence type="ECO:0000313" key="2">
    <source>
        <dbReference type="EMBL" id="GBO16052.1"/>
    </source>
</evidence>
<dbReference type="InterPro" id="IPR003096">
    <property type="entry name" value="SM22_calponin"/>
</dbReference>
<dbReference type="EMBL" id="BGPR01039986">
    <property type="protein sequence ID" value="GBO16052.1"/>
    <property type="molecule type" value="Genomic_DNA"/>
</dbReference>
<dbReference type="OrthoDB" id="15627at2759"/>
<dbReference type="SUPFAM" id="SSF47576">
    <property type="entry name" value="Calponin-homology domain, CH-domain"/>
    <property type="match status" value="1"/>
</dbReference>
<dbReference type="GO" id="GO:0051015">
    <property type="term" value="F:actin filament binding"/>
    <property type="evidence" value="ECO:0007669"/>
    <property type="project" value="TreeGrafter"/>
</dbReference>
<keyword evidence="3" id="KW-1185">Reference proteome</keyword>
<dbReference type="GO" id="GO:0015629">
    <property type="term" value="C:actin cytoskeleton"/>
    <property type="evidence" value="ECO:0007669"/>
    <property type="project" value="TreeGrafter"/>
</dbReference>
<gene>
    <name evidence="2" type="ORF">AVEN_139486_1</name>
</gene>
<organism evidence="2 3">
    <name type="scientific">Araneus ventricosus</name>
    <name type="common">Orbweaver spider</name>
    <name type="synonym">Epeira ventricosa</name>
    <dbReference type="NCBI Taxonomy" id="182803"/>
    <lineage>
        <taxon>Eukaryota</taxon>
        <taxon>Metazoa</taxon>
        <taxon>Ecdysozoa</taxon>
        <taxon>Arthropoda</taxon>
        <taxon>Chelicerata</taxon>
        <taxon>Arachnida</taxon>
        <taxon>Araneae</taxon>
        <taxon>Araneomorphae</taxon>
        <taxon>Entelegynae</taxon>
        <taxon>Araneoidea</taxon>
        <taxon>Araneidae</taxon>
        <taxon>Araneus</taxon>
    </lineage>
</organism>
<evidence type="ECO:0000313" key="3">
    <source>
        <dbReference type="Proteomes" id="UP000499080"/>
    </source>
</evidence>
<dbReference type="PROSITE" id="PS50021">
    <property type="entry name" value="CH"/>
    <property type="match status" value="1"/>
</dbReference>
<accession>A0A4Y2UV19</accession>
<dbReference type="Proteomes" id="UP000499080">
    <property type="component" value="Unassembled WGS sequence"/>
</dbReference>
<dbReference type="GO" id="GO:0007015">
    <property type="term" value="P:actin filament organization"/>
    <property type="evidence" value="ECO:0007669"/>
    <property type="project" value="TreeGrafter"/>
</dbReference>
<dbReference type="InterPro" id="IPR001715">
    <property type="entry name" value="CH_dom"/>
</dbReference>
<sequence>MNYIKPNSIPGEIKNGNLKQKRENIVKFLKAMENYGVPKEYLFQPDDLLLLRNIPNVTRCLFKLGRLRALRKHGLGYSSSFFRRTVSQDLELEALTLLYDLCFRDTRDRCN</sequence>
<dbReference type="PANTHER" id="PTHR47385">
    <property type="entry name" value="CALPONIN"/>
    <property type="match status" value="1"/>
</dbReference>
<reference evidence="2 3" key="1">
    <citation type="journal article" date="2019" name="Sci. Rep.">
        <title>Orb-weaving spider Araneus ventricosus genome elucidates the spidroin gene catalogue.</title>
        <authorList>
            <person name="Kono N."/>
            <person name="Nakamura H."/>
            <person name="Ohtoshi R."/>
            <person name="Moran D.A.P."/>
            <person name="Shinohara A."/>
            <person name="Yoshida Y."/>
            <person name="Fujiwara M."/>
            <person name="Mori M."/>
            <person name="Tomita M."/>
            <person name="Arakawa K."/>
        </authorList>
    </citation>
    <scope>NUCLEOTIDE SEQUENCE [LARGE SCALE GENOMIC DNA]</scope>
</reference>
<evidence type="ECO:0000259" key="1">
    <source>
        <dbReference type="PROSITE" id="PS50021"/>
    </source>
</evidence>
<dbReference type="AlphaFoldDB" id="A0A4Y2UV19"/>
<feature type="domain" description="Calponin-homology (CH)" evidence="1">
    <location>
        <begin position="1"/>
        <end position="68"/>
    </location>
</feature>
<protein>
    <recommendedName>
        <fullName evidence="1">Calponin-homology (CH) domain-containing protein</fullName>
    </recommendedName>
</protein>